<comment type="caution">
    <text evidence="3">The sequence shown here is derived from an EMBL/GenBank/DDBJ whole genome shotgun (WGS) entry which is preliminary data.</text>
</comment>
<dbReference type="RefSeq" id="WP_214348483.1">
    <property type="nucleotide sequence ID" value="NZ_JAHBOH010000001.1"/>
</dbReference>
<dbReference type="PANTHER" id="PTHR48081:SF8">
    <property type="entry name" value="ALPHA_BETA HYDROLASE FOLD-3 DOMAIN-CONTAINING PROTEIN-RELATED"/>
    <property type="match status" value="1"/>
</dbReference>
<dbReference type="Pfam" id="PF07859">
    <property type="entry name" value="Abhydrolase_3"/>
    <property type="match status" value="2"/>
</dbReference>
<feature type="domain" description="Alpha/beta hydrolase fold-3" evidence="2">
    <location>
        <begin position="78"/>
        <end position="121"/>
    </location>
</feature>
<gene>
    <name evidence="3" type="ORF">KIN34_06910</name>
</gene>
<keyword evidence="1 3" id="KW-0378">Hydrolase</keyword>
<proteinExistence type="predicted"/>
<protein>
    <submittedName>
        <fullName evidence="3">Alpha/beta hydrolase</fullName>
    </submittedName>
</protein>
<reference evidence="3 4" key="1">
    <citation type="submission" date="2021-05" db="EMBL/GenBank/DDBJ databases">
        <title>Description of Cellulomonas sp. DKR-3 sp. nov.</title>
        <authorList>
            <person name="Dahal R.H."/>
            <person name="Chaudhary D.K."/>
        </authorList>
    </citation>
    <scope>NUCLEOTIDE SEQUENCE [LARGE SCALE GENOMIC DNA]</scope>
    <source>
        <strain evidence="3 4">DKR-3</strain>
    </source>
</reference>
<dbReference type="Gene3D" id="3.40.50.1820">
    <property type="entry name" value="alpha/beta hydrolase"/>
    <property type="match status" value="1"/>
</dbReference>
<sequence length="343" mass="36480">MTARLVPELEARRHLVEDYAEPGEIPEAVAARWKAPFGPPEDWNLTVVDQVVPGRHGPVPTRVYAPVGAVPDAGRPCLVWMHGGAFAWGDLDMAEAHEVARGIAGRANAVVVSVDYRLCPVMPELGGTVGDRVDERGEPVRFPVPQDDCMAVLDAVRQEPARFGVDAARVAIGGASAGAFLAAAVTLRAVEDGEAPWQALLVYPMLHPEVPPLGAELAEAVAAAPRALQFPQWMVEATNRTVLGREPGRSDDEAFPGLAARLEGFPPTYVENAELDAFRASGELFSKRLRAAGVDVVEVTRAGVPHGHLDSTGFGPAWDTLDGLAQRLGAPATADRQPSTPRT</sequence>
<evidence type="ECO:0000256" key="1">
    <source>
        <dbReference type="ARBA" id="ARBA00022801"/>
    </source>
</evidence>
<dbReference type="InterPro" id="IPR029058">
    <property type="entry name" value="AB_hydrolase_fold"/>
</dbReference>
<dbReference type="Proteomes" id="UP000722125">
    <property type="component" value="Unassembled WGS sequence"/>
</dbReference>
<evidence type="ECO:0000313" key="3">
    <source>
        <dbReference type="EMBL" id="MBT0994015.1"/>
    </source>
</evidence>
<keyword evidence="4" id="KW-1185">Reference proteome</keyword>
<dbReference type="InterPro" id="IPR013094">
    <property type="entry name" value="AB_hydrolase_3"/>
</dbReference>
<accession>A0ABS5TXY3</accession>
<feature type="domain" description="Alpha/beta hydrolase fold-3" evidence="2">
    <location>
        <begin position="141"/>
        <end position="308"/>
    </location>
</feature>
<evidence type="ECO:0000259" key="2">
    <source>
        <dbReference type="Pfam" id="PF07859"/>
    </source>
</evidence>
<evidence type="ECO:0000313" key="4">
    <source>
        <dbReference type="Proteomes" id="UP000722125"/>
    </source>
</evidence>
<name>A0ABS5TXY3_9CELL</name>
<dbReference type="GO" id="GO:0016787">
    <property type="term" value="F:hydrolase activity"/>
    <property type="evidence" value="ECO:0007669"/>
    <property type="project" value="UniProtKB-KW"/>
</dbReference>
<dbReference type="EMBL" id="JAHBOH010000001">
    <property type="protein sequence ID" value="MBT0994015.1"/>
    <property type="molecule type" value="Genomic_DNA"/>
</dbReference>
<dbReference type="InterPro" id="IPR050300">
    <property type="entry name" value="GDXG_lipolytic_enzyme"/>
</dbReference>
<dbReference type="SUPFAM" id="SSF53474">
    <property type="entry name" value="alpha/beta-Hydrolases"/>
    <property type="match status" value="1"/>
</dbReference>
<organism evidence="3 4">
    <name type="scientific">Cellulomonas fulva</name>
    <dbReference type="NCBI Taxonomy" id="2835530"/>
    <lineage>
        <taxon>Bacteria</taxon>
        <taxon>Bacillati</taxon>
        <taxon>Actinomycetota</taxon>
        <taxon>Actinomycetes</taxon>
        <taxon>Micrococcales</taxon>
        <taxon>Cellulomonadaceae</taxon>
        <taxon>Cellulomonas</taxon>
    </lineage>
</organism>
<dbReference type="PANTHER" id="PTHR48081">
    <property type="entry name" value="AB HYDROLASE SUPERFAMILY PROTEIN C4A8.06C"/>
    <property type="match status" value="1"/>
</dbReference>